<feature type="region of interest" description="Disordered" evidence="1">
    <location>
        <begin position="1"/>
        <end position="30"/>
    </location>
</feature>
<comment type="caution">
    <text evidence="2">The sequence shown here is derived from an EMBL/GenBank/DDBJ whole genome shotgun (WGS) entry which is preliminary data.</text>
</comment>
<reference evidence="2" key="1">
    <citation type="journal article" date="2015" name="Nature">
        <title>Complex archaea that bridge the gap between prokaryotes and eukaryotes.</title>
        <authorList>
            <person name="Spang A."/>
            <person name="Saw J.H."/>
            <person name="Jorgensen S.L."/>
            <person name="Zaremba-Niedzwiedzka K."/>
            <person name="Martijn J."/>
            <person name="Lind A.E."/>
            <person name="van Eijk R."/>
            <person name="Schleper C."/>
            <person name="Guy L."/>
            <person name="Ettema T.J."/>
        </authorList>
    </citation>
    <scope>NUCLEOTIDE SEQUENCE</scope>
</reference>
<dbReference type="EMBL" id="LAZR01020718">
    <property type="protein sequence ID" value="KKL87880.1"/>
    <property type="molecule type" value="Genomic_DNA"/>
</dbReference>
<sequence length="46" mass="5462">IMYTDKEESNKAAKERMRNMRERRNKEGVTDLPDYIKQNIACTVKS</sequence>
<feature type="compositionally biased region" description="Basic and acidic residues" evidence="1">
    <location>
        <begin position="1"/>
        <end position="29"/>
    </location>
</feature>
<gene>
    <name evidence="2" type="ORF">LCGC14_1930310</name>
</gene>
<accession>A0A0F9I247</accession>
<organism evidence="2">
    <name type="scientific">marine sediment metagenome</name>
    <dbReference type="NCBI Taxonomy" id="412755"/>
    <lineage>
        <taxon>unclassified sequences</taxon>
        <taxon>metagenomes</taxon>
        <taxon>ecological metagenomes</taxon>
    </lineage>
</organism>
<feature type="non-terminal residue" evidence="2">
    <location>
        <position position="1"/>
    </location>
</feature>
<evidence type="ECO:0000313" key="2">
    <source>
        <dbReference type="EMBL" id="KKL87880.1"/>
    </source>
</evidence>
<name>A0A0F9I247_9ZZZZ</name>
<dbReference type="AlphaFoldDB" id="A0A0F9I247"/>
<evidence type="ECO:0000256" key="1">
    <source>
        <dbReference type="SAM" id="MobiDB-lite"/>
    </source>
</evidence>
<protein>
    <submittedName>
        <fullName evidence="2">Uncharacterized protein</fullName>
    </submittedName>
</protein>
<proteinExistence type="predicted"/>